<dbReference type="AlphaFoldDB" id="A0A316ED14"/>
<dbReference type="EMBL" id="QGGO01000004">
    <property type="protein sequence ID" value="PWK28371.1"/>
    <property type="molecule type" value="Genomic_DNA"/>
</dbReference>
<keyword evidence="2" id="KW-1185">Reference proteome</keyword>
<sequence>MQNPEEDILKRLLQDTFSDYEPEPSEQTWENIRFAIQPDEPRFGGNLKRFIFPVVALLLLLSSVVIWHKTDDEIANPTVKNTENLAINNRKEIKENENITHEFKSKEKREVVERELVTKRFESVKGSEVYTPNKLLVDSVTPKEEEEKLLNARQQSEAIVVLDKTSENVSIPNEKVSTQSLLVSLNEKVALTESKNDELGIIDLENSTEKQFFATGKLTKKQKKTSNIGYNLQEKSIANLGDEDRIITENHSAINDAVIEQVRYIKPLDVLESKDLVLEKVNFTTPKISSISINKEVKPIRRATYLSVSITPLQTYRILTVNNRGVQNLLKNSLFDAERNGFAFEVGMTKAIANTWNFRSNISYLKMRQWAEYQVSTDEILVKNTSAITNSIEQIGERKTERQTLEMVGLKVDVQKFLRTSIRNRYFIATGTQLMYDPANRQSNVFVNASAGFQHIINKNCFLTVEPTANYLLNNINDSKSLIQSSAYNLGLKIGLNFKVQ</sequence>
<evidence type="ECO:0000313" key="2">
    <source>
        <dbReference type="Proteomes" id="UP000245489"/>
    </source>
</evidence>
<dbReference type="Proteomes" id="UP000245489">
    <property type="component" value="Unassembled WGS sequence"/>
</dbReference>
<dbReference type="OrthoDB" id="948830at2"/>
<accession>A0A316ED14</accession>
<proteinExistence type="predicted"/>
<reference evidence="1 2" key="1">
    <citation type="submission" date="2018-05" db="EMBL/GenBank/DDBJ databases">
        <title>Genomic Encyclopedia of Archaeal and Bacterial Type Strains, Phase II (KMG-II): from individual species to whole genera.</title>
        <authorList>
            <person name="Goeker M."/>
        </authorList>
    </citation>
    <scope>NUCLEOTIDE SEQUENCE [LARGE SCALE GENOMIC DNA]</scope>
    <source>
        <strain evidence="1 2">DSM 22214</strain>
    </source>
</reference>
<evidence type="ECO:0000313" key="1">
    <source>
        <dbReference type="EMBL" id="PWK28371.1"/>
    </source>
</evidence>
<protein>
    <submittedName>
        <fullName evidence="1">Uncharacterized protein</fullName>
    </submittedName>
</protein>
<gene>
    <name evidence="1" type="ORF">LV89_01155</name>
</gene>
<name>A0A316ED14_9BACT</name>
<dbReference type="RefSeq" id="WP_146199089.1">
    <property type="nucleotide sequence ID" value="NZ_QGGO01000004.1"/>
</dbReference>
<comment type="caution">
    <text evidence="1">The sequence shown here is derived from an EMBL/GenBank/DDBJ whole genome shotgun (WGS) entry which is preliminary data.</text>
</comment>
<organism evidence="1 2">
    <name type="scientific">Arcicella aurantiaca</name>
    <dbReference type="NCBI Taxonomy" id="591202"/>
    <lineage>
        <taxon>Bacteria</taxon>
        <taxon>Pseudomonadati</taxon>
        <taxon>Bacteroidota</taxon>
        <taxon>Cytophagia</taxon>
        <taxon>Cytophagales</taxon>
        <taxon>Flectobacillaceae</taxon>
        <taxon>Arcicella</taxon>
    </lineage>
</organism>